<evidence type="ECO:0000313" key="2">
    <source>
        <dbReference type="EMBL" id="CEK56395.1"/>
    </source>
</evidence>
<name>A0A0B6YLN8_9EUPU</name>
<gene>
    <name evidence="2" type="primary">ORF27542</name>
</gene>
<evidence type="ECO:0000256" key="1">
    <source>
        <dbReference type="SAM" id="MobiDB-lite"/>
    </source>
</evidence>
<accession>A0A0B6YLN8</accession>
<feature type="non-terminal residue" evidence="2">
    <location>
        <position position="133"/>
    </location>
</feature>
<reference evidence="2" key="1">
    <citation type="submission" date="2014-12" db="EMBL/GenBank/DDBJ databases">
        <title>Insight into the proteome of Arion vulgaris.</title>
        <authorList>
            <person name="Aradska J."/>
            <person name="Bulat T."/>
            <person name="Smidak R."/>
            <person name="Sarate P."/>
            <person name="Gangsoo J."/>
            <person name="Sialana F."/>
            <person name="Bilban M."/>
            <person name="Lubec G."/>
        </authorList>
    </citation>
    <scope>NUCLEOTIDE SEQUENCE</scope>
    <source>
        <tissue evidence="2">Skin</tissue>
    </source>
</reference>
<proteinExistence type="predicted"/>
<sequence>RKGILSLLERGLIPPAAQLTLDPSPVKHKIIKLHEPEERRQPPMSEYNVNWTVVKLSSNNKVEDQHHLLSQMSVVPQQITPETRNSSAKTRGLPSGGKNRVPKTPALVKTFEMPLQPMPPTTPVSGDYKQTSH</sequence>
<feature type="non-terminal residue" evidence="2">
    <location>
        <position position="1"/>
    </location>
</feature>
<protein>
    <submittedName>
        <fullName evidence="2">Uncharacterized protein</fullName>
    </submittedName>
</protein>
<feature type="compositionally biased region" description="Polar residues" evidence="1">
    <location>
        <begin position="68"/>
        <end position="89"/>
    </location>
</feature>
<feature type="region of interest" description="Disordered" evidence="1">
    <location>
        <begin position="64"/>
        <end position="133"/>
    </location>
</feature>
<organism evidence="2">
    <name type="scientific">Arion vulgaris</name>
    <dbReference type="NCBI Taxonomy" id="1028688"/>
    <lineage>
        <taxon>Eukaryota</taxon>
        <taxon>Metazoa</taxon>
        <taxon>Spiralia</taxon>
        <taxon>Lophotrochozoa</taxon>
        <taxon>Mollusca</taxon>
        <taxon>Gastropoda</taxon>
        <taxon>Heterobranchia</taxon>
        <taxon>Euthyneura</taxon>
        <taxon>Panpulmonata</taxon>
        <taxon>Eupulmonata</taxon>
        <taxon>Stylommatophora</taxon>
        <taxon>Helicina</taxon>
        <taxon>Arionoidea</taxon>
        <taxon>Arionidae</taxon>
        <taxon>Arion</taxon>
    </lineage>
</organism>
<dbReference type="EMBL" id="HACG01009530">
    <property type="protein sequence ID" value="CEK56395.1"/>
    <property type="molecule type" value="Transcribed_RNA"/>
</dbReference>
<dbReference type="AlphaFoldDB" id="A0A0B6YLN8"/>